<keyword evidence="1" id="KW-0645">Protease</keyword>
<dbReference type="Pfam" id="PF09436">
    <property type="entry name" value="DUF2016"/>
    <property type="match status" value="1"/>
</dbReference>
<name>A0ABX9BYV8_9BURK</name>
<keyword evidence="9" id="KW-1185">Reference proteome</keyword>
<sequence length="250" mass="27166">MNAIAFDKLQNTITTAIEEIATLRKAAHALHSLYPIAGAGDDPAAPLDQASFLAAPLAVVPQHGMFVPIEENKHRFLLARDGLYLEVRRPWLHSIVRLSEQRAVAMPFGEISPRNQLAFGRLSCAIDLMRAFARQAVSSLPNEDICHIAWDSEAGQLVPVKLQIEDATPGSVRYRTDSLPAHQSLAIDIHSHGSMPAYFSDQDNLDDAGSVKFAGVIGNLDSDSPTVSFRLCMLGLYAPITVPVEKLFGG</sequence>
<dbReference type="Proteomes" id="UP000248631">
    <property type="component" value="Unassembled WGS sequence"/>
</dbReference>
<reference evidence="8 9" key="1">
    <citation type="submission" date="2014-12" db="EMBL/GenBank/DDBJ databases">
        <title>Complete genome sequence of Herbaspirillum rubrisubalbicans Os38.</title>
        <authorList>
            <person name="Chen M."/>
            <person name="An Q."/>
        </authorList>
    </citation>
    <scope>NUCLEOTIDE SEQUENCE [LARGE SCALE GENOMIC DNA]</scope>
    <source>
        <strain evidence="8 9">Os38</strain>
    </source>
</reference>
<keyword evidence="4" id="KW-0862">Zinc</keyword>
<keyword evidence="3" id="KW-0378">Hydrolase</keyword>
<dbReference type="InterPro" id="IPR022499">
    <property type="entry name" value="PRTRC_protein-A"/>
</dbReference>
<evidence type="ECO:0008006" key="10">
    <source>
        <dbReference type="Google" id="ProtNLM"/>
    </source>
</evidence>
<evidence type="ECO:0000256" key="2">
    <source>
        <dbReference type="ARBA" id="ARBA00022723"/>
    </source>
</evidence>
<accession>A0ABX9BYV8</accession>
<feature type="domain" description="DUF2016" evidence="6">
    <location>
        <begin position="46"/>
        <end position="117"/>
    </location>
</feature>
<dbReference type="EMBL" id="JUGD01000022">
    <property type="protein sequence ID" value="RAM63199.1"/>
    <property type="molecule type" value="Genomic_DNA"/>
</dbReference>
<evidence type="ECO:0000256" key="5">
    <source>
        <dbReference type="ARBA" id="ARBA00023049"/>
    </source>
</evidence>
<evidence type="ECO:0000256" key="1">
    <source>
        <dbReference type="ARBA" id="ARBA00022670"/>
    </source>
</evidence>
<dbReference type="NCBIfam" id="TIGR03735">
    <property type="entry name" value="PRTRC_A"/>
    <property type="match status" value="1"/>
</dbReference>
<dbReference type="InterPro" id="IPR018560">
    <property type="entry name" value="DUF2016"/>
</dbReference>
<evidence type="ECO:0000313" key="9">
    <source>
        <dbReference type="Proteomes" id="UP000248631"/>
    </source>
</evidence>
<dbReference type="InterPro" id="IPR028090">
    <property type="entry name" value="JAB_dom_prok"/>
</dbReference>
<evidence type="ECO:0000256" key="4">
    <source>
        <dbReference type="ARBA" id="ARBA00022833"/>
    </source>
</evidence>
<evidence type="ECO:0000259" key="6">
    <source>
        <dbReference type="Pfam" id="PF09436"/>
    </source>
</evidence>
<gene>
    <name evidence="8" type="ORF">RB24_17935</name>
</gene>
<comment type="caution">
    <text evidence="8">The sequence shown here is derived from an EMBL/GenBank/DDBJ whole genome shotgun (WGS) entry which is preliminary data.</text>
</comment>
<keyword evidence="5" id="KW-0482">Metalloprotease</keyword>
<dbReference type="RefSeq" id="WP_112069245.1">
    <property type="nucleotide sequence ID" value="NZ_JUGD01000022.1"/>
</dbReference>
<evidence type="ECO:0000256" key="3">
    <source>
        <dbReference type="ARBA" id="ARBA00022801"/>
    </source>
</evidence>
<organism evidence="8 9">
    <name type="scientific">Herbaspirillum rubrisubalbicans</name>
    <dbReference type="NCBI Taxonomy" id="80842"/>
    <lineage>
        <taxon>Bacteria</taxon>
        <taxon>Pseudomonadati</taxon>
        <taxon>Pseudomonadota</taxon>
        <taxon>Betaproteobacteria</taxon>
        <taxon>Burkholderiales</taxon>
        <taxon>Oxalobacteraceae</taxon>
        <taxon>Herbaspirillum</taxon>
    </lineage>
</organism>
<feature type="domain" description="JAB" evidence="7">
    <location>
        <begin position="128"/>
        <end position="230"/>
    </location>
</feature>
<keyword evidence="2" id="KW-0479">Metal-binding</keyword>
<proteinExistence type="predicted"/>
<protein>
    <recommendedName>
        <fullName evidence="10">PRTRC system protein A</fullName>
    </recommendedName>
</protein>
<evidence type="ECO:0000313" key="8">
    <source>
        <dbReference type="EMBL" id="RAM63199.1"/>
    </source>
</evidence>
<evidence type="ECO:0000259" key="7">
    <source>
        <dbReference type="Pfam" id="PF14464"/>
    </source>
</evidence>
<dbReference type="Pfam" id="PF14464">
    <property type="entry name" value="Prok-JAB"/>
    <property type="match status" value="1"/>
</dbReference>